<dbReference type="GO" id="GO:0004366">
    <property type="term" value="F:glycerol-3-phosphate O-acyltransferase activity"/>
    <property type="evidence" value="ECO:0007669"/>
    <property type="project" value="UniProtKB-EC"/>
</dbReference>
<accession>A0ABZ2AGS9</accession>
<protein>
    <recommendedName>
        <fullName evidence="10">Glycerol-3-phosphate acyltransferase</fullName>
    </recommendedName>
    <alternativeName>
        <fullName evidence="10">Acyl-PO4 G3P acyltransferase</fullName>
    </alternativeName>
    <alternativeName>
        <fullName evidence="10">Acyl-phosphate--glycerol-3-phosphate acyltransferase</fullName>
    </alternativeName>
    <alternativeName>
        <fullName evidence="10">G3P acyltransferase</fullName>
        <shortName evidence="10">GPAT</shortName>
        <ecNumber evidence="10">2.3.1.275</ecNumber>
    </alternativeName>
    <alternativeName>
        <fullName evidence="10">Lysophosphatidic acid synthase</fullName>
        <shortName evidence="10">LPA synthase</shortName>
    </alternativeName>
</protein>
<dbReference type="SMART" id="SM01207">
    <property type="entry name" value="G3P_acyltransf"/>
    <property type="match status" value="1"/>
</dbReference>
<keyword evidence="7 10" id="KW-0472">Membrane</keyword>
<comment type="subcellular location">
    <subcellularLocation>
        <location evidence="10">Cell membrane</location>
        <topology evidence="10">Multi-pass membrane protein</topology>
    </subcellularLocation>
</comment>
<evidence type="ECO:0000256" key="3">
    <source>
        <dbReference type="ARBA" id="ARBA00022679"/>
    </source>
</evidence>
<evidence type="ECO:0000256" key="5">
    <source>
        <dbReference type="ARBA" id="ARBA00022989"/>
    </source>
</evidence>
<evidence type="ECO:0000256" key="1">
    <source>
        <dbReference type="ARBA" id="ARBA00022475"/>
    </source>
</evidence>
<evidence type="ECO:0000313" key="12">
    <source>
        <dbReference type="Proteomes" id="UP001431935"/>
    </source>
</evidence>
<dbReference type="Pfam" id="PF02660">
    <property type="entry name" value="G3P_acyltransf"/>
    <property type="match status" value="1"/>
</dbReference>
<gene>
    <name evidence="10 11" type="primary">plsY</name>
    <name evidence="11" type="ORF">V2E26_02820</name>
</gene>
<evidence type="ECO:0000256" key="7">
    <source>
        <dbReference type="ARBA" id="ARBA00023136"/>
    </source>
</evidence>
<keyword evidence="5 10" id="KW-1133">Transmembrane helix</keyword>
<keyword evidence="3 10" id="KW-0808">Transferase</keyword>
<organism evidence="11 12">
    <name type="scientific">Metamycoplasma gateae</name>
    <dbReference type="NCBI Taxonomy" id="35769"/>
    <lineage>
        <taxon>Bacteria</taxon>
        <taxon>Bacillati</taxon>
        <taxon>Mycoplasmatota</taxon>
        <taxon>Mycoplasmoidales</taxon>
        <taxon>Metamycoplasmataceae</taxon>
        <taxon>Metamycoplasma</taxon>
    </lineage>
</organism>
<keyword evidence="11" id="KW-0012">Acyltransferase</keyword>
<dbReference type="EC" id="2.3.1.275" evidence="10"/>
<feature type="transmembrane region" description="Helical" evidence="10">
    <location>
        <begin position="93"/>
        <end position="113"/>
    </location>
</feature>
<dbReference type="PANTHER" id="PTHR30309">
    <property type="entry name" value="INNER MEMBRANE PROTEIN YGIH"/>
    <property type="match status" value="1"/>
</dbReference>
<feature type="transmembrane region" description="Helical" evidence="10">
    <location>
        <begin position="120"/>
        <end position="153"/>
    </location>
</feature>
<feature type="transmembrane region" description="Helical" evidence="10">
    <location>
        <begin position="193"/>
        <end position="211"/>
    </location>
</feature>
<evidence type="ECO:0000256" key="4">
    <source>
        <dbReference type="ARBA" id="ARBA00022692"/>
    </source>
</evidence>
<evidence type="ECO:0000313" key="11">
    <source>
        <dbReference type="EMBL" id="WVN21326.1"/>
    </source>
</evidence>
<feature type="transmembrane region" description="Helical" evidence="10">
    <location>
        <begin position="159"/>
        <end position="181"/>
    </location>
</feature>
<keyword evidence="2 10" id="KW-0444">Lipid biosynthesis</keyword>
<feature type="transmembrane region" description="Helical" evidence="10">
    <location>
        <begin position="55"/>
        <end position="81"/>
    </location>
</feature>
<dbReference type="Proteomes" id="UP001431935">
    <property type="component" value="Chromosome"/>
</dbReference>
<keyword evidence="4 10" id="KW-0812">Transmembrane</keyword>
<keyword evidence="9 10" id="KW-1208">Phospholipid metabolism</keyword>
<comment type="subunit">
    <text evidence="10">Probably interacts with PlsX.</text>
</comment>
<comment type="catalytic activity">
    <reaction evidence="10">
        <text>an acyl phosphate + sn-glycerol 3-phosphate = a 1-acyl-sn-glycero-3-phosphate + phosphate</text>
        <dbReference type="Rhea" id="RHEA:34075"/>
        <dbReference type="ChEBI" id="CHEBI:43474"/>
        <dbReference type="ChEBI" id="CHEBI:57597"/>
        <dbReference type="ChEBI" id="CHEBI:57970"/>
        <dbReference type="ChEBI" id="CHEBI:59918"/>
        <dbReference type="EC" id="2.3.1.275"/>
    </reaction>
</comment>
<evidence type="ECO:0000256" key="9">
    <source>
        <dbReference type="ARBA" id="ARBA00023264"/>
    </source>
</evidence>
<comment type="pathway">
    <text evidence="10">Lipid metabolism; phospholipid metabolism.</text>
</comment>
<keyword evidence="6 10" id="KW-0443">Lipid metabolism</keyword>
<sequence>MYYIFMSRWEYIWINIILLLIGYLIGSINISIIISKRKNKDIRKLGSNNAGATNALRVFGLKFGALVFSFDLLKSFIPILISYLFKKLLNNDFIIPLSAGLGALIGHILPCYFKFKGGKGVACFFGLILAFDLISFLLMVFIYLIFVIAIRYISISSVLIAIIFAFISFIPNYYGVWLLAFINFNIPKWSHSYILVFSSILILLKHIPNYIRLSNKLENKISFASKNQKISN</sequence>
<keyword evidence="12" id="KW-1185">Reference proteome</keyword>
<keyword evidence="8 10" id="KW-0594">Phospholipid biosynthesis</keyword>
<dbReference type="NCBIfam" id="TIGR00023">
    <property type="entry name" value="glycerol-3-phosphate 1-O-acyltransferase PlsY"/>
    <property type="match status" value="1"/>
</dbReference>
<feature type="transmembrane region" description="Helical" evidence="10">
    <location>
        <begin position="12"/>
        <end position="34"/>
    </location>
</feature>
<evidence type="ECO:0000256" key="2">
    <source>
        <dbReference type="ARBA" id="ARBA00022516"/>
    </source>
</evidence>
<dbReference type="EMBL" id="CP143578">
    <property type="protein sequence ID" value="WVN21326.1"/>
    <property type="molecule type" value="Genomic_DNA"/>
</dbReference>
<name>A0ABZ2AGS9_9BACT</name>
<evidence type="ECO:0000256" key="6">
    <source>
        <dbReference type="ARBA" id="ARBA00023098"/>
    </source>
</evidence>
<comment type="function">
    <text evidence="10">Catalyzes the transfer of an acyl group from acyl-phosphate (acyl-PO(4)) to glycerol-3-phosphate (G3P) to form lysophosphatidic acid (LPA). This enzyme utilizes acyl-phosphate as fatty acyl donor, but not acyl-CoA or acyl-ACP.</text>
</comment>
<keyword evidence="1 10" id="KW-1003">Cell membrane</keyword>
<reference evidence="11" key="1">
    <citation type="submission" date="2024-01" db="EMBL/GenBank/DDBJ databases">
        <title>Complete genome sequence of Mycoplasma gateae strain 3700.</title>
        <authorList>
            <person name="Spergser J."/>
        </authorList>
    </citation>
    <scope>NUCLEOTIDE SEQUENCE [LARGE SCALE GENOMIC DNA]</scope>
    <source>
        <strain evidence="11">3700</strain>
    </source>
</reference>
<proteinExistence type="inferred from homology"/>
<dbReference type="RefSeq" id="WP_330463365.1">
    <property type="nucleotide sequence ID" value="NZ_CP143578.1"/>
</dbReference>
<dbReference type="PANTHER" id="PTHR30309:SF0">
    <property type="entry name" value="GLYCEROL-3-PHOSPHATE ACYLTRANSFERASE-RELATED"/>
    <property type="match status" value="1"/>
</dbReference>
<evidence type="ECO:0000256" key="10">
    <source>
        <dbReference type="HAMAP-Rule" id="MF_01043"/>
    </source>
</evidence>
<comment type="similarity">
    <text evidence="10">Belongs to the PlsY family.</text>
</comment>
<evidence type="ECO:0000256" key="8">
    <source>
        <dbReference type="ARBA" id="ARBA00023209"/>
    </source>
</evidence>
<dbReference type="HAMAP" id="MF_01043">
    <property type="entry name" value="PlsY"/>
    <property type="match status" value="1"/>
</dbReference>
<dbReference type="InterPro" id="IPR003811">
    <property type="entry name" value="G3P_acylTferase_PlsY"/>
</dbReference>